<evidence type="ECO:0000256" key="1">
    <source>
        <dbReference type="ARBA" id="ARBA00008710"/>
    </source>
</evidence>
<dbReference type="OrthoDB" id="8225825at2"/>
<dbReference type="PATRIC" id="fig|1075402.3.peg.4271"/>
<dbReference type="STRING" id="1075402.AN216_07370"/>
<dbReference type="SUPFAM" id="SSF50475">
    <property type="entry name" value="FMN-binding split barrel"/>
    <property type="match status" value="1"/>
</dbReference>
<reference evidence="4 5" key="1">
    <citation type="journal article" date="2016" name="Front. Microbiol.">
        <title>Comparative Genomics Analysis of Streptomyces Species Reveals Their Adaptation to the Marine Environment and Their Diversity at the Genomic Level.</title>
        <authorList>
            <person name="Tian X."/>
            <person name="Zhang Z."/>
            <person name="Yang T."/>
            <person name="Chen M."/>
            <person name="Li J."/>
            <person name="Chen F."/>
            <person name="Yang J."/>
            <person name="Li W."/>
            <person name="Zhang B."/>
            <person name="Zhang Z."/>
            <person name="Wu J."/>
            <person name="Zhang C."/>
            <person name="Long L."/>
            <person name="Xiao J."/>
        </authorList>
    </citation>
    <scope>NUCLEOTIDE SEQUENCE [LARGE SCALE GENOMIC DNA]</scope>
    <source>
        <strain evidence="4 5">SCSIO 02100</strain>
    </source>
</reference>
<evidence type="ECO:0000313" key="4">
    <source>
        <dbReference type="EMBL" id="OEV04064.1"/>
    </source>
</evidence>
<dbReference type="Gene3D" id="1.20.120.520">
    <property type="entry name" value="nmb1532 protein domain like"/>
    <property type="match status" value="1"/>
</dbReference>
<name>A0A1E7KJP2_9ACTN</name>
<dbReference type="RefSeq" id="WP_070195800.1">
    <property type="nucleotide sequence ID" value="NZ_LJGU01000114.1"/>
</dbReference>
<organism evidence="4 5">
    <name type="scientific">Streptomyces oceani</name>
    <dbReference type="NCBI Taxonomy" id="1075402"/>
    <lineage>
        <taxon>Bacteria</taxon>
        <taxon>Bacillati</taxon>
        <taxon>Actinomycetota</taxon>
        <taxon>Actinomycetes</taxon>
        <taxon>Kitasatosporales</taxon>
        <taxon>Streptomycetaceae</taxon>
        <taxon>Streptomyces</taxon>
    </lineage>
</organism>
<dbReference type="Pfam" id="PF04075">
    <property type="entry name" value="F420H2_quin_red"/>
    <property type="match status" value="1"/>
</dbReference>
<gene>
    <name evidence="4" type="ORF">AN216_07370</name>
</gene>
<sequence length="279" mass="30775">MTLDFNQRVIEEFRANGGRVGGPFEDARLILLTTTGARSGQPHTVPLGCLPDGERSLVIASAAGAPRHPAWYHNLRTRPRVTVEDGAFRYPADAVVLESEERDRLFARAVEADPGWAEYQGKTSRVLPVVALRPAPGPPRPTGDTLGAFLLGSHDGIRRELALIRKEAAGSGRTLGGQLRMNCLTLCLGLGQHHQGEDVGLFHLVAERRPDLAPILERLRAEHERLAVLLEELRTVLADDTTDPARLLREVTRLTTELEEHLAYEEQQLLPVLDELPMP</sequence>
<dbReference type="EMBL" id="LJGU01000114">
    <property type="protein sequence ID" value="OEV04064.1"/>
    <property type="molecule type" value="Genomic_DNA"/>
</dbReference>
<dbReference type="PANTHER" id="PTHR39428">
    <property type="entry name" value="F420H(2)-DEPENDENT QUINONE REDUCTASE RV1261C"/>
    <property type="match status" value="1"/>
</dbReference>
<evidence type="ECO:0000313" key="5">
    <source>
        <dbReference type="Proteomes" id="UP000176101"/>
    </source>
</evidence>
<protein>
    <submittedName>
        <fullName evidence="4">Cation-binding protein</fullName>
    </submittedName>
</protein>
<dbReference type="AlphaFoldDB" id="A0A1E7KJP2"/>
<evidence type="ECO:0000259" key="3">
    <source>
        <dbReference type="Pfam" id="PF01814"/>
    </source>
</evidence>
<accession>A0A1E7KJP2</accession>
<feature type="domain" description="Hemerythrin-like" evidence="3">
    <location>
        <begin position="149"/>
        <end position="273"/>
    </location>
</feature>
<dbReference type="Proteomes" id="UP000176101">
    <property type="component" value="Unassembled WGS sequence"/>
</dbReference>
<keyword evidence="5" id="KW-1185">Reference proteome</keyword>
<comment type="similarity">
    <text evidence="1">Belongs to the F420H(2)-dependent quinone reductase family.</text>
</comment>
<evidence type="ECO:0000256" key="2">
    <source>
        <dbReference type="ARBA" id="ARBA00049106"/>
    </source>
</evidence>
<comment type="caution">
    <text evidence="4">The sequence shown here is derived from an EMBL/GenBank/DDBJ whole genome shotgun (WGS) entry which is preliminary data.</text>
</comment>
<dbReference type="GO" id="GO:0005886">
    <property type="term" value="C:plasma membrane"/>
    <property type="evidence" value="ECO:0007669"/>
    <property type="project" value="TreeGrafter"/>
</dbReference>
<dbReference type="PANTHER" id="PTHR39428:SF1">
    <property type="entry name" value="F420H(2)-DEPENDENT QUINONE REDUCTASE RV1261C"/>
    <property type="match status" value="1"/>
</dbReference>
<dbReference type="GO" id="GO:0070967">
    <property type="term" value="F:coenzyme F420 binding"/>
    <property type="evidence" value="ECO:0007669"/>
    <property type="project" value="TreeGrafter"/>
</dbReference>
<dbReference type="Pfam" id="PF01814">
    <property type="entry name" value="Hemerythrin"/>
    <property type="match status" value="1"/>
</dbReference>
<dbReference type="Gene3D" id="2.30.110.10">
    <property type="entry name" value="Electron Transport, Fmn-binding Protein, Chain A"/>
    <property type="match status" value="1"/>
</dbReference>
<proteinExistence type="inferred from homology"/>
<dbReference type="InterPro" id="IPR004378">
    <property type="entry name" value="F420H2_quin_Rdtase"/>
</dbReference>
<dbReference type="InterPro" id="IPR012312">
    <property type="entry name" value="Hemerythrin-like"/>
</dbReference>
<dbReference type="InterPro" id="IPR012349">
    <property type="entry name" value="Split_barrel_FMN-bd"/>
</dbReference>
<comment type="catalytic activity">
    <reaction evidence="2">
        <text>oxidized coenzyme F420-(gamma-L-Glu)(n) + a quinol + H(+) = reduced coenzyme F420-(gamma-L-Glu)(n) + a quinone</text>
        <dbReference type="Rhea" id="RHEA:39663"/>
        <dbReference type="Rhea" id="RHEA-COMP:12939"/>
        <dbReference type="Rhea" id="RHEA-COMP:14378"/>
        <dbReference type="ChEBI" id="CHEBI:15378"/>
        <dbReference type="ChEBI" id="CHEBI:24646"/>
        <dbReference type="ChEBI" id="CHEBI:132124"/>
        <dbReference type="ChEBI" id="CHEBI:133980"/>
        <dbReference type="ChEBI" id="CHEBI:139511"/>
    </reaction>
</comment>
<dbReference type="CDD" id="cd12108">
    <property type="entry name" value="Hr-like"/>
    <property type="match status" value="1"/>
</dbReference>
<dbReference type="NCBIfam" id="TIGR00026">
    <property type="entry name" value="hi_GC_TIGR00026"/>
    <property type="match status" value="1"/>
</dbReference>
<dbReference type="GO" id="GO:0016491">
    <property type="term" value="F:oxidoreductase activity"/>
    <property type="evidence" value="ECO:0007669"/>
    <property type="project" value="InterPro"/>
</dbReference>